<evidence type="ECO:0000313" key="1">
    <source>
        <dbReference type="EMBL" id="ATX33518.1"/>
    </source>
</evidence>
<evidence type="ECO:0008006" key="3">
    <source>
        <dbReference type="Google" id="ProtNLM"/>
    </source>
</evidence>
<dbReference type="EMBL" id="CP024798">
    <property type="protein sequence ID" value="ATX33518.1"/>
    <property type="molecule type" value="Genomic_DNA"/>
</dbReference>
<organism evidence="1 2">
    <name type="scientific">Carsonella ruddii</name>
    <dbReference type="NCBI Taxonomy" id="114186"/>
    <lineage>
        <taxon>Bacteria</taxon>
        <taxon>Pseudomonadati</taxon>
        <taxon>Pseudomonadota</taxon>
        <taxon>Gammaproteobacteria</taxon>
        <taxon>Oceanospirillales</taxon>
        <taxon>Halomonadaceae</taxon>
        <taxon>Zymobacter group</taxon>
        <taxon>Candidatus Carsonella</taxon>
    </lineage>
</organism>
<evidence type="ECO:0000313" key="2">
    <source>
        <dbReference type="Proteomes" id="UP000230531"/>
    </source>
</evidence>
<accession>A0A2K8KE02</accession>
<gene>
    <name evidence="1" type="ORF">CUN91_00990</name>
</gene>
<sequence>MNFNYVNNDSFCINEILFLIIYVKKFFNIKIELHLMNKILNIKNKIKKIFHFENNFLGKNLTIGYNFCWYNIFFLKKKLLIMSVLPGFGNQKFLKKTKYIYIKNQNIDGGINKIIYKFLKNYFNKIIIGSNIINFKKINSFFFYNFIKNEYLN</sequence>
<dbReference type="Proteomes" id="UP000230531">
    <property type="component" value="Chromosome"/>
</dbReference>
<name>A0A2K8KE02_CARRU</name>
<proteinExistence type="predicted"/>
<dbReference type="AlphaFoldDB" id="A0A2K8KE02"/>
<dbReference type="Gene3D" id="3.20.20.70">
    <property type="entry name" value="Aldolase class I"/>
    <property type="match status" value="1"/>
</dbReference>
<dbReference type="OrthoDB" id="1645589at2"/>
<dbReference type="RefSeq" id="WP_157801586.1">
    <property type="nucleotide sequence ID" value="NZ_CP024798.1"/>
</dbReference>
<dbReference type="InterPro" id="IPR013785">
    <property type="entry name" value="Aldolase_TIM"/>
</dbReference>
<protein>
    <recommendedName>
        <fullName evidence="3">Ribulose-phosphate 3-epimerase</fullName>
    </recommendedName>
</protein>
<reference evidence="1 2" key="1">
    <citation type="submission" date="2017-11" db="EMBL/GenBank/DDBJ databases">
        <title>The genome sequence of Candidatus Carsonella ruddii from the psyllid Bactericera trigonica.</title>
        <authorList>
            <person name="Katsir L."/>
            <person name="Zhepu R."/>
            <person name="Piasezky A."/>
            <person name="Jong J."/>
            <person name="Sela N."/>
            <person name="Freilich S."/>
            <person name="Bahar O."/>
        </authorList>
    </citation>
    <scope>NUCLEOTIDE SEQUENCE [LARGE SCALE GENOMIC DNA]</scope>
    <source>
        <strain evidence="1 2">BT</strain>
    </source>
</reference>